<evidence type="ECO:0000256" key="2">
    <source>
        <dbReference type="ARBA" id="ARBA00022679"/>
    </source>
</evidence>
<keyword evidence="3 7" id="KW-0548">Nucleotidyltransferase</keyword>
<evidence type="ECO:0000256" key="4">
    <source>
        <dbReference type="ARBA" id="ARBA00022705"/>
    </source>
</evidence>
<proteinExistence type="predicted"/>
<dbReference type="PANTHER" id="PTHR32294">
    <property type="entry name" value="DNA POLYMERASE III SUBUNIT ALPHA"/>
    <property type="match status" value="1"/>
</dbReference>
<dbReference type="Pfam" id="PF02811">
    <property type="entry name" value="PHP"/>
    <property type="match status" value="1"/>
</dbReference>
<accession>A0A921AVI0</accession>
<name>A0A921AVI0_9BACT</name>
<dbReference type="GO" id="GO:0006260">
    <property type="term" value="P:DNA replication"/>
    <property type="evidence" value="ECO:0007669"/>
    <property type="project" value="UniProtKB-KW"/>
</dbReference>
<evidence type="ECO:0000256" key="3">
    <source>
        <dbReference type="ARBA" id="ARBA00022695"/>
    </source>
</evidence>
<feature type="domain" description="Polymerase/histidinol phosphatase N-terminal" evidence="6">
    <location>
        <begin position="5"/>
        <end position="72"/>
    </location>
</feature>
<dbReference type="InterPro" id="IPR040982">
    <property type="entry name" value="DNA_pol3_finger"/>
</dbReference>
<dbReference type="RefSeq" id="WP_304121051.1">
    <property type="nucleotide sequence ID" value="NZ_DYZA01000058.1"/>
</dbReference>
<sequence length="693" mass="77551">MSDFVHLHCHTEFSLLDGAIRVADLAKKAKELGMPAAAITDHGNLFGTAYFYSACKDVGIPPIIGCEVYVTRDHTDKTSDFARVRHHLILLAQNPTGYKNLMHLVSRSWLDGFHYKPRIDKKMLKGCTDGLIALSACVAGELPRTLLGTNKLITGGGTFQDAVDIAKEYAALFPDRFYLEVQANSLPEQAQVNAGIMKLADATGLPLVATNDCHYLNADDVEAHDILLCIQTQAKVDDAKRFRFEARDLYYKSEEEMRAGLPGVPSEAMENTLKIADQCCHLEIQLHAPPYHFPVYELPEGMTLASEFCRMAREGLEKRLEKHPHKDTINVQEYRDRLEMELKVICDMGFPGYFLIVQDYINWAKNNGIPVGPGRGSAAGSVAAWALRITSIDPLPNKLFFERFLNVERVSMPDIDVDFCEDRRLEVLDYVTKKYGKDKVSQIAAFGKMKAKAVVKDVGRAMGIPFNETTRIAKMIPADLKMTLQKALDTVPELAAEYKTNPEVHKLIDISRRLEGLTRHASTHAAGVVVSDKPMEEYLPLFAGRKGEQIAAFDMKFVEKVGLVKFDFLGLRTMTVISNAVKNIVRQGKEAPDMENLSTDDPNVYDLLSRGDTDGVFQLESTGMRKYLRMLKPSGFEDLVAMLALYRPGPLNSGMVDEFIKRKHGEIEVTYPLPELEPCLKDTYGVIVYQEQV</sequence>
<dbReference type="EMBL" id="DYZA01000058">
    <property type="protein sequence ID" value="HJD96614.1"/>
    <property type="molecule type" value="Genomic_DNA"/>
</dbReference>
<dbReference type="Gene3D" id="1.10.10.1600">
    <property type="entry name" value="Bacterial DNA polymerase III alpha subunit, thumb domain"/>
    <property type="match status" value="1"/>
</dbReference>
<evidence type="ECO:0000259" key="6">
    <source>
        <dbReference type="SMART" id="SM00481"/>
    </source>
</evidence>
<dbReference type="InterPro" id="IPR041931">
    <property type="entry name" value="DNA_pol3_alpha_thumb_dom"/>
</dbReference>
<reference evidence="7" key="2">
    <citation type="submission" date="2021-09" db="EMBL/GenBank/DDBJ databases">
        <authorList>
            <person name="Gilroy R."/>
        </authorList>
    </citation>
    <scope>NUCLEOTIDE SEQUENCE</scope>
    <source>
        <strain evidence="7">ChiGjej2B2-19336</strain>
    </source>
</reference>
<evidence type="ECO:0000313" key="8">
    <source>
        <dbReference type="Proteomes" id="UP000698963"/>
    </source>
</evidence>
<dbReference type="SMART" id="SM00481">
    <property type="entry name" value="POLIIIAc"/>
    <property type="match status" value="1"/>
</dbReference>
<dbReference type="Proteomes" id="UP000698963">
    <property type="component" value="Unassembled WGS sequence"/>
</dbReference>
<dbReference type="InterPro" id="IPR004013">
    <property type="entry name" value="PHP_dom"/>
</dbReference>
<dbReference type="SUPFAM" id="SSF89550">
    <property type="entry name" value="PHP domain-like"/>
    <property type="match status" value="1"/>
</dbReference>
<dbReference type="InterPro" id="IPR004805">
    <property type="entry name" value="DnaE2/DnaE/PolC"/>
</dbReference>
<gene>
    <name evidence="7" type="primary">dnaE</name>
    <name evidence="7" type="ORF">K8W16_03070</name>
</gene>
<evidence type="ECO:0000256" key="5">
    <source>
        <dbReference type="ARBA" id="ARBA00022932"/>
    </source>
</evidence>
<dbReference type="Gene3D" id="3.20.20.140">
    <property type="entry name" value="Metal-dependent hydrolases"/>
    <property type="match status" value="1"/>
</dbReference>
<dbReference type="InterPro" id="IPR016195">
    <property type="entry name" value="Pol/histidinol_Pase-like"/>
</dbReference>
<keyword evidence="4" id="KW-0235">DNA replication</keyword>
<evidence type="ECO:0000313" key="7">
    <source>
        <dbReference type="EMBL" id="HJD96614.1"/>
    </source>
</evidence>
<dbReference type="GO" id="GO:0003887">
    <property type="term" value="F:DNA-directed DNA polymerase activity"/>
    <property type="evidence" value="ECO:0007669"/>
    <property type="project" value="UniProtKB-KW"/>
</dbReference>
<dbReference type="InterPro" id="IPR003141">
    <property type="entry name" value="Pol/His_phosphatase_N"/>
</dbReference>
<dbReference type="InterPro" id="IPR011708">
    <property type="entry name" value="DNA_pol3_alpha_NTPase_dom"/>
</dbReference>
<dbReference type="CDD" id="cd12113">
    <property type="entry name" value="PHP_PolIIIA_DnaE3"/>
    <property type="match status" value="1"/>
</dbReference>
<keyword evidence="2 7" id="KW-0808">Transferase</keyword>
<dbReference type="NCBIfam" id="TIGR00594">
    <property type="entry name" value="polc"/>
    <property type="match status" value="1"/>
</dbReference>
<protein>
    <recommendedName>
        <fullName evidence="1">DNA polymerase III subunit alpha</fullName>
    </recommendedName>
</protein>
<dbReference type="AlphaFoldDB" id="A0A921AVI0"/>
<dbReference type="Pfam" id="PF17657">
    <property type="entry name" value="DNA_pol3_finger"/>
    <property type="match status" value="1"/>
</dbReference>
<evidence type="ECO:0000256" key="1">
    <source>
        <dbReference type="ARBA" id="ARBA00019114"/>
    </source>
</evidence>
<dbReference type="PANTHER" id="PTHR32294:SF0">
    <property type="entry name" value="DNA POLYMERASE III SUBUNIT ALPHA"/>
    <property type="match status" value="1"/>
</dbReference>
<reference evidence="7" key="1">
    <citation type="journal article" date="2021" name="PeerJ">
        <title>Extensive microbial diversity within the chicken gut microbiome revealed by metagenomics and culture.</title>
        <authorList>
            <person name="Gilroy R."/>
            <person name="Ravi A."/>
            <person name="Getino M."/>
            <person name="Pursley I."/>
            <person name="Horton D.L."/>
            <person name="Alikhan N.F."/>
            <person name="Baker D."/>
            <person name="Gharbi K."/>
            <person name="Hall N."/>
            <person name="Watson M."/>
            <person name="Adriaenssens E.M."/>
            <person name="Foster-Nyarko E."/>
            <person name="Jarju S."/>
            <person name="Secka A."/>
            <person name="Antonio M."/>
            <person name="Oren A."/>
            <person name="Chaudhuri R.R."/>
            <person name="La Ragione R."/>
            <person name="Hildebrand F."/>
            <person name="Pallen M.J."/>
        </authorList>
    </citation>
    <scope>NUCLEOTIDE SEQUENCE</scope>
    <source>
        <strain evidence="7">ChiGjej2B2-19336</strain>
    </source>
</reference>
<dbReference type="Pfam" id="PF07733">
    <property type="entry name" value="DNA_pol3_alpha"/>
    <property type="match status" value="1"/>
</dbReference>
<dbReference type="GO" id="GO:0008408">
    <property type="term" value="F:3'-5' exonuclease activity"/>
    <property type="evidence" value="ECO:0007669"/>
    <property type="project" value="InterPro"/>
</dbReference>
<comment type="caution">
    <text evidence="7">The sequence shown here is derived from an EMBL/GenBank/DDBJ whole genome shotgun (WGS) entry which is preliminary data.</text>
</comment>
<keyword evidence="5" id="KW-0239">DNA-directed DNA polymerase</keyword>
<feature type="non-terminal residue" evidence="7">
    <location>
        <position position="693"/>
    </location>
</feature>
<organism evidence="7 8">
    <name type="scientific">Mailhella massiliensis</name>
    <dbReference type="NCBI Taxonomy" id="1903261"/>
    <lineage>
        <taxon>Bacteria</taxon>
        <taxon>Pseudomonadati</taxon>
        <taxon>Thermodesulfobacteriota</taxon>
        <taxon>Desulfovibrionia</taxon>
        <taxon>Desulfovibrionales</taxon>
        <taxon>Desulfovibrionaceae</taxon>
        <taxon>Mailhella</taxon>
    </lineage>
</organism>